<reference evidence="1 2" key="1">
    <citation type="journal article" date="2017" name="Curr. Biol.">
        <title>The Evolution of Venom by Co-option of Single-Copy Genes.</title>
        <authorList>
            <person name="Martinson E.O."/>
            <person name="Mrinalini"/>
            <person name="Kelkar Y.D."/>
            <person name="Chang C.H."/>
            <person name="Werren J.H."/>
        </authorList>
    </citation>
    <scope>NUCLEOTIDE SEQUENCE [LARGE SCALE GENOMIC DNA]</scope>
    <source>
        <strain evidence="1 2">Alberta</strain>
        <tissue evidence="1">Whole body</tissue>
    </source>
</reference>
<dbReference type="EMBL" id="NNAY01002967">
    <property type="protein sequence ID" value="OXU20205.1"/>
    <property type="molecule type" value="Genomic_DNA"/>
</dbReference>
<proteinExistence type="predicted"/>
<sequence>MKSPWSIDITDTVYREQQSRLQQQWRYPAEDGFTEPVRMLLFFFFWEIPPRCLHWVFLCGRFGFAGLEYCRMMEISSVVFYCFWSLQSKYVPVKIYSKSNVTQIKAAIYPSLRSWTCLRRNFSIKKEYKRYSMEI</sequence>
<evidence type="ECO:0000313" key="1">
    <source>
        <dbReference type="EMBL" id="OXU20205.1"/>
    </source>
</evidence>
<gene>
    <name evidence="1" type="ORF">TSAR_005578</name>
</gene>
<evidence type="ECO:0000313" key="2">
    <source>
        <dbReference type="Proteomes" id="UP000215335"/>
    </source>
</evidence>
<protein>
    <submittedName>
        <fullName evidence="1">Uncharacterized protein</fullName>
    </submittedName>
</protein>
<dbReference type="Proteomes" id="UP000215335">
    <property type="component" value="Unassembled WGS sequence"/>
</dbReference>
<name>A0A232EPB7_9HYME</name>
<keyword evidence="2" id="KW-1185">Reference proteome</keyword>
<organism evidence="1 2">
    <name type="scientific">Trichomalopsis sarcophagae</name>
    <dbReference type="NCBI Taxonomy" id="543379"/>
    <lineage>
        <taxon>Eukaryota</taxon>
        <taxon>Metazoa</taxon>
        <taxon>Ecdysozoa</taxon>
        <taxon>Arthropoda</taxon>
        <taxon>Hexapoda</taxon>
        <taxon>Insecta</taxon>
        <taxon>Pterygota</taxon>
        <taxon>Neoptera</taxon>
        <taxon>Endopterygota</taxon>
        <taxon>Hymenoptera</taxon>
        <taxon>Apocrita</taxon>
        <taxon>Proctotrupomorpha</taxon>
        <taxon>Chalcidoidea</taxon>
        <taxon>Pteromalidae</taxon>
        <taxon>Pteromalinae</taxon>
        <taxon>Trichomalopsis</taxon>
    </lineage>
</organism>
<accession>A0A232EPB7</accession>
<dbReference type="AlphaFoldDB" id="A0A232EPB7"/>
<comment type="caution">
    <text evidence="1">The sequence shown here is derived from an EMBL/GenBank/DDBJ whole genome shotgun (WGS) entry which is preliminary data.</text>
</comment>